<dbReference type="NCBIfam" id="NF009467">
    <property type="entry name" value="PRK12826.1-3"/>
    <property type="match status" value="1"/>
</dbReference>
<dbReference type="InterPro" id="IPR023985">
    <property type="entry name" value="SDR_subfam_1"/>
</dbReference>
<dbReference type="GO" id="GO:0016491">
    <property type="term" value="F:oxidoreductase activity"/>
    <property type="evidence" value="ECO:0007669"/>
    <property type="project" value="UniProtKB-KW"/>
</dbReference>
<keyword evidence="2" id="KW-0560">Oxidoreductase</keyword>
<dbReference type="InterPro" id="IPR020904">
    <property type="entry name" value="Sc_DH/Rdtase_CS"/>
</dbReference>
<dbReference type="EMBL" id="BAHC01000126">
    <property type="protein sequence ID" value="GAB91298.1"/>
    <property type="molecule type" value="Genomic_DNA"/>
</dbReference>
<dbReference type="STRING" id="1108045.GORHZ_126_00390"/>
<dbReference type="OrthoDB" id="5173603at2"/>
<dbReference type="Pfam" id="PF13561">
    <property type="entry name" value="adh_short_C2"/>
    <property type="match status" value="1"/>
</dbReference>
<dbReference type="PROSITE" id="PS00061">
    <property type="entry name" value="ADH_SHORT"/>
    <property type="match status" value="1"/>
</dbReference>
<dbReference type="SUPFAM" id="SSF51735">
    <property type="entry name" value="NAD(P)-binding Rossmann-fold domains"/>
    <property type="match status" value="1"/>
</dbReference>
<dbReference type="PRINTS" id="PR00080">
    <property type="entry name" value="SDRFAMILY"/>
</dbReference>
<dbReference type="PRINTS" id="PR00081">
    <property type="entry name" value="GDHRDH"/>
</dbReference>
<dbReference type="NCBIfam" id="TIGR03971">
    <property type="entry name" value="SDR_subfam_1"/>
    <property type="match status" value="1"/>
</dbReference>
<dbReference type="PANTHER" id="PTHR24321">
    <property type="entry name" value="DEHYDROGENASES, SHORT CHAIN"/>
    <property type="match status" value="1"/>
</dbReference>
<evidence type="ECO:0000256" key="2">
    <source>
        <dbReference type="ARBA" id="ARBA00023002"/>
    </source>
</evidence>
<sequence length="280" mass="29878">MNRFNGKTVFVTGVARGQGRNHAIRFAEEGARVIGVDLAGPVSTTHYPGATGDDLEETGRLLEKTGAEYRLHACDVRDLKGLERAVADGLVAFGGIDIVLPTAGITSLGATWELSEEQWDEMVAINLSGVWRTLRATLPAMVERGAGGSIVLTGSIAGIIGMPYLAHYAATKHGVNGLVKSMANELAPHRIRVNSVNPSNVATPMILNDATYQHFRPDVPGATQEDAIPAFSSYNLLDVPWVESDDVSNAVLWLCSDEARFLTGVMLPVDTGTVVKWPGA</sequence>
<keyword evidence="5" id="KW-1185">Reference proteome</keyword>
<reference evidence="4 5" key="1">
    <citation type="submission" date="2012-08" db="EMBL/GenBank/DDBJ databases">
        <title>Whole genome shotgun sequence of Gordonia rhizosphera NBRC 16068.</title>
        <authorList>
            <person name="Takarada H."/>
            <person name="Isaki S."/>
            <person name="Hosoyama A."/>
            <person name="Tsuchikane K."/>
            <person name="Katsumata H."/>
            <person name="Baba S."/>
            <person name="Ohji S."/>
            <person name="Yamazaki S."/>
            <person name="Fujita N."/>
        </authorList>
    </citation>
    <scope>NUCLEOTIDE SEQUENCE [LARGE SCALE GENOMIC DNA]</scope>
    <source>
        <strain evidence="4 5">NBRC 16068</strain>
    </source>
</reference>
<evidence type="ECO:0000313" key="4">
    <source>
        <dbReference type="EMBL" id="GAB91298.1"/>
    </source>
</evidence>
<dbReference type="Proteomes" id="UP000008363">
    <property type="component" value="Unassembled WGS sequence"/>
</dbReference>
<dbReference type="CDD" id="cd05233">
    <property type="entry name" value="SDR_c"/>
    <property type="match status" value="1"/>
</dbReference>
<proteinExistence type="inferred from homology"/>
<comment type="caution">
    <text evidence="4">The sequence shown here is derived from an EMBL/GenBank/DDBJ whole genome shotgun (WGS) entry which is preliminary data.</text>
</comment>
<keyword evidence="3" id="KW-0520">NAD</keyword>
<evidence type="ECO:0000313" key="5">
    <source>
        <dbReference type="Proteomes" id="UP000008363"/>
    </source>
</evidence>
<protein>
    <submittedName>
        <fullName evidence="4">Putative oxidoreductase</fullName>
    </submittedName>
</protein>
<evidence type="ECO:0000256" key="3">
    <source>
        <dbReference type="ARBA" id="ARBA00023027"/>
    </source>
</evidence>
<dbReference type="PANTHER" id="PTHR24321:SF8">
    <property type="entry name" value="ESTRADIOL 17-BETA-DEHYDROGENASE 8-RELATED"/>
    <property type="match status" value="1"/>
</dbReference>
<evidence type="ECO:0000256" key="1">
    <source>
        <dbReference type="ARBA" id="ARBA00006484"/>
    </source>
</evidence>
<dbReference type="AlphaFoldDB" id="K6V553"/>
<name>K6V553_9ACTN</name>
<dbReference type="Gene3D" id="3.40.50.720">
    <property type="entry name" value="NAD(P)-binding Rossmann-like Domain"/>
    <property type="match status" value="1"/>
</dbReference>
<comment type="similarity">
    <text evidence="1">Belongs to the short-chain dehydrogenases/reductases (SDR) family.</text>
</comment>
<accession>K6V553</accession>
<gene>
    <name evidence="4" type="ORF">GORHZ_126_00390</name>
</gene>
<organism evidence="4 5">
    <name type="scientific">Gordonia rhizosphera NBRC 16068</name>
    <dbReference type="NCBI Taxonomy" id="1108045"/>
    <lineage>
        <taxon>Bacteria</taxon>
        <taxon>Bacillati</taxon>
        <taxon>Actinomycetota</taxon>
        <taxon>Actinomycetes</taxon>
        <taxon>Mycobacteriales</taxon>
        <taxon>Gordoniaceae</taxon>
        <taxon>Gordonia</taxon>
    </lineage>
</organism>
<dbReference type="InterPro" id="IPR002347">
    <property type="entry name" value="SDR_fam"/>
</dbReference>
<dbReference type="eggNOG" id="COG1028">
    <property type="taxonomic scope" value="Bacteria"/>
</dbReference>
<dbReference type="FunFam" id="3.40.50.720:FF:000084">
    <property type="entry name" value="Short-chain dehydrogenase reductase"/>
    <property type="match status" value="1"/>
</dbReference>
<dbReference type="InterPro" id="IPR036291">
    <property type="entry name" value="NAD(P)-bd_dom_sf"/>
</dbReference>
<dbReference type="RefSeq" id="WP_006334638.1">
    <property type="nucleotide sequence ID" value="NZ_BAHC01000126.1"/>
</dbReference>